<evidence type="ECO:0000259" key="5">
    <source>
        <dbReference type="PROSITE" id="PS50075"/>
    </source>
</evidence>
<organism evidence="6 7">
    <name type="scientific">Streptomyces erythrochromogenes</name>
    <dbReference type="NCBI Taxonomy" id="285574"/>
    <lineage>
        <taxon>Bacteria</taxon>
        <taxon>Bacillati</taxon>
        <taxon>Actinomycetota</taxon>
        <taxon>Actinomycetes</taxon>
        <taxon>Kitasatosporales</taxon>
        <taxon>Streptomycetaceae</taxon>
        <taxon>Streptomyces</taxon>
    </lineage>
</organism>
<dbReference type="Pfam" id="PF00501">
    <property type="entry name" value="AMP-binding"/>
    <property type="match status" value="1"/>
</dbReference>
<name>A0ABZ1Q711_9ACTN</name>
<dbReference type="PANTHER" id="PTHR45527">
    <property type="entry name" value="NONRIBOSOMAL PEPTIDE SYNTHETASE"/>
    <property type="match status" value="1"/>
</dbReference>
<dbReference type="PROSITE" id="PS50075">
    <property type="entry name" value="CARRIER"/>
    <property type="match status" value="1"/>
</dbReference>
<feature type="compositionally biased region" description="Basic and acidic residues" evidence="4">
    <location>
        <begin position="242"/>
        <end position="253"/>
    </location>
</feature>
<dbReference type="InterPro" id="IPR006162">
    <property type="entry name" value="Ppantetheine_attach_site"/>
</dbReference>
<feature type="region of interest" description="Disordered" evidence="4">
    <location>
        <begin position="974"/>
        <end position="995"/>
    </location>
</feature>
<dbReference type="SUPFAM" id="SSF56801">
    <property type="entry name" value="Acetyl-CoA synthetase-like"/>
    <property type="match status" value="1"/>
</dbReference>
<dbReference type="PROSITE" id="PS00012">
    <property type="entry name" value="PHOSPHOPANTETHEINE"/>
    <property type="match status" value="1"/>
</dbReference>
<dbReference type="InterPro" id="IPR025110">
    <property type="entry name" value="AMP-bd_C"/>
</dbReference>
<proteinExistence type="predicted"/>
<dbReference type="Gene3D" id="3.40.50.12780">
    <property type="entry name" value="N-terminal domain of ligase-like"/>
    <property type="match status" value="1"/>
</dbReference>
<keyword evidence="2" id="KW-0596">Phosphopantetheine</keyword>
<reference evidence="6" key="1">
    <citation type="submission" date="2022-10" db="EMBL/GenBank/DDBJ databases">
        <title>The complete genomes of actinobacterial strains from the NBC collection.</title>
        <authorList>
            <person name="Joergensen T.S."/>
            <person name="Alvarez Arevalo M."/>
            <person name="Sterndorff E.B."/>
            <person name="Faurdal D."/>
            <person name="Vuksanovic O."/>
            <person name="Mourched A.-S."/>
            <person name="Charusanti P."/>
            <person name="Shaw S."/>
            <person name="Blin K."/>
            <person name="Weber T."/>
        </authorList>
    </citation>
    <scope>NUCLEOTIDE SEQUENCE</scope>
    <source>
        <strain evidence="6">NBC_00303</strain>
    </source>
</reference>
<dbReference type="NCBIfam" id="TIGR01733">
    <property type="entry name" value="AA-adenyl-dom"/>
    <property type="match status" value="1"/>
</dbReference>
<dbReference type="InterPro" id="IPR010071">
    <property type="entry name" value="AA_adenyl_dom"/>
</dbReference>
<evidence type="ECO:0000313" key="7">
    <source>
        <dbReference type="Proteomes" id="UP001432312"/>
    </source>
</evidence>
<dbReference type="InterPro" id="IPR036736">
    <property type="entry name" value="ACP-like_sf"/>
</dbReference>
<sequence>MSPSADLPAAPPSRPSAEPPATLPADAAAVPPAGPVRTAPVTGLQRGLWFLDRWNPQAATYTTPWTYDVTGPLDLVLLQRALDGVSARHEALRTTFALHTDGPRQHVHPALPVPLAVTDLRSLPEDQRGDRAEQLITERAVEPFDLATGPLLRAEAFRLADDRTTLLFTVHHIVWDGWSAELFDHELTELYRASAEHRAPVLPVLATQYADWAEEEQHTSYEEHLAHWKQSLDGAPTLLELPGDRPRPAERSQRGATEPFDLAPGTAARVRELAEQEGVTPYTVQLAAFALLMGRWTGRDDLLVGTPVTTRGRPELADLLGYFVNLLPLRVRLAPDATFRGLLADLQDTAFDAFGYLDVPFDQLVDLLGATRTPQHPPLVQVVFGAHTEDPAPLALGAAVTARRTVRSNGTSKFDLTWSVFEDTDGGGLRGEAEYSTDLFDAGTVRRLAADYAALLGAALADPDATVLRLTSAGQPHRPARLDAGHCLHHLFERAADAYGDRPAVSDPDGTLDYAELDRRANRLAHTLLARGVRPGDRVGLLLERTAAVPAAILAVLKTGAAYVPVDLAAPADRAALVFGDTAVSLVLTDRPDRTPDGPWQILDLAADAAEIAAHPAVRPPAAGRPADIAYLIFTSGSTGRPKGVAVAHEHVSRLLDSGRDHFGFGPDTIWTLFHSYAFDWTVWELWGALLHGARLVVVPHLTSRSPDEFAGLLDEEGVTHLCLTPSALRQLEPALRRHPRALPALRWIMLGGEALDPGVVQRWHGLDPLPPARLCNLYGITETTVHVTVHDVAEGGAGFECSLVGEPMPHLTALVLDDWLRPSPPGVPGELYIGGGSLAHGYWGRPGLTAGRFVADPYGPSGSRLYRTGDVARRLPDGGLEYVGRADFQVKLRGFRIELGEIENAVAAHPEVDACVVTVHDDRLAAYVTGRSPAEPADLRAFLGRSLPEYMIPASVTVLDALPLTVNGKVDRAALPDPDRAAPGSAGRHVEPRTPEEELFAGVWTEVLGVGGIGVHDDFFHLGGDSIRAVQLAGALHDRGWQVTLRDVFNAPTVAELLPLARPAAADPAADRPFALIAEEDRAELPPGIVDAYPMVSMQLSMVFHMEVAGGTDSYHNVNSYRISGDLDESALRRSVEEAMARHAVLRTGLDLSGYGEPLQLVHGTLPVPVEFADLREAAAAEQDEAVRAVFAHHRDRPFDLAEPPLFRVTVQRLADDAFQLTVSEHHAILDGWSFTSLLTEILERHTALAADPASAPTPPPRTAFRDFVAVEREAAADPDSLAYWRSRLDGATGQLWPGSEDVHELPRTVERVLPDAPGQLRRVADALAVPVKSVALAAHLYALAEITGRRRVTTGLAMNGRLERLGGTEVYGLFLNTVPLVAEPDEDDLAALVRHVHREELDMMPHRRVPFARLARMMADTALDSQFGYLRFHALGRLSAARIEDGRIGCEPTLRHEPNSFAFGASLIQDPVSQRVLLAVDHQRAVVDDAAAERFIDAYAQALTRLSAPA</sequence>
<dbReference type="InterPro" id="IPR001242">
    <property type="entry name" value="Condensation_dom"/>
</dbReference>
<protein>
    <submittedName>
        <fullName evidence="6">Amino acid adenylation domain-containing protein</fullName>
    </submittedName>
</protein>
<dbReference type="InterPro" id="IPR000873">
    <property type="entry name" value="AMP-dep_synth/lig_dom"/>
</dbReference>
<evidence type="ECO:0000313" key="6">
    <source>
        <dbReference type="EMBL" id="WUN78275.1"/>
    </source>
</evidence>
<dbReference type="Gene3D" id="3.30.300.30">
    <property type="match status" value="1"/>
</dbReference>
<dbReference type="InterPro" id="IPR042099">
    <property type="entry name" value="ANL_N_sf"/>
</dbReference>
<dbReference type="InterPro" id="IPR045851">
    <property type="entry name" value="AMP-bd_C_sf"/>
</dbReference>
<gene>
    <name evidence="6" type="ORF">OHA91_07070</name>
</gene>
<dbReference type="SUPFAM" id="SSF47336">
    <property type="entry name" value="ACP-like"/>
    <property type="match status" value="1"/>
</dbReference>
<feature type="compositionally biased region" description="Low complexity" evidence="4">
    <location>
        <begin position="23"/>
        <end position="34"/>
    </location>
</feature>
<dbReference type="InterPro" id="IPR020845">
    <property type="entry name" value="AMP-binding_CS"/>
</dbReference>
<dbReference type="Gene3D" id="3.30.559.30">
    <property type="entry name" value="Nonribosomal peptide synthetase, condensation domain"/>
    <property type="match status" value="2"/>
</dbReference>
<evidence type="ECO:0000256" key="2">
    <source>
        <dbReference type="ARBA" id="ARBA00022450"/>
    </source>
</evidence>
<dbReference type="CDD" id="cd17643">
    <property type="entry name" value="A_NRPS_Cytc1-like"/>
    <property type="match status" value="1"/>
</dbReference>
<feature type="compositionally biased region" description="Pro residues" evidence="4">
    <location>
        <begin position="9"/>
        <end position="22"/>
    </location>
</feature>
<dbReference type="GeneID" id="95495783"/>
<evidence type="ECO:0000256" key="3">
    <source>
        <dbReference type="ARBA" id="ARBA00022553"/>
    </source>
</evidence>
<dbReference type="Proteomes" id="UP001432312">
    <property type="component" value="Chromosome"/>
</dbReference>
<dbReference type="Gene3D" id="3.30.559.10">
    <property type="entry name" value="Chloramphenicol acetyltransferase-like domain"/>
    <property type="match status" value="2"/>
</dbReference>
<accession>A0ABZ1Q711</accession>
<dbReference type="InterPro" id="IPR023213">
    <property type="entry name" value="CAT-like_dom_sf"/>
</dbReference>
<dbReference type="RefSeq" id="WP_328738860.1">
    <property type="nucleotide sequence ID" value="NZ_CP108036.1"/>
</dbReference>
<keyword evidence="3" id="KW-0597">Phosphoprotein</keyword>
<feature type="region of interest" description="Disordered" evidence="4">
    <location>
        <begin position="237"/>
        <end position="261"/>
    </location>
</feature>
<feature type="domain" description="Carrier" evidence="5">
    <location>
        <begin position="992"/>
        <end position="1066"/>
    </location>
</feature>
<keyword evidence="7" id="KW-1185">Reference proteome</keyword>
<dbReference type="Pfam" id="PF00668">
    <property type="entry name" value="Condensation"/>
    <property type="match status" value="2"/>
</dbReference>
<evidence type="ECO:0000256" key="4">
    <source>
        <dbReference type="SAM" id="MobiDB-lite"/>
    </source>
</evidence>
<evidence type="ECO:0000256" key="1">
    <source>
        <dbReference type="ARBA" id="ARBA00001957"/>
    </source>
</evidence>
<dbReference type="Pfam" id="PF00550">
    <property type="entry name" value="PP-binding"/>
    <property type="match status" value="1"/>
</dbReference>
<dbReference type="Pfam" id="PF13193">
    <property type="entry name" value="AMP-binding_C"/>
    <property type="match status" value="1"/>
</dbReference>
<dbReference type="InterPro" id="IPR009081">
    <property type="entry name" value="PP-bd_ACP"/>
</dbReference>
<dbReference type="EMBL" id="CP108036">
    <property type="protein sequence ID" value="WUN78275.1"/>
    <property type="molecule type" value="Genomic_DNA"/>
</dbReference>
<comment type="cofactor">
    <cofactor evidence="1">
        <name>pantetheine 4'-phosphate</name>
        <dbReference type="ChEBI" id="CHEBI:47942"/>
    </cofactor>
</comment>
<feature type="region of interest" description="Disordered" evidence="4">
    <location>
        <begin position="1"/>
        <end position="34"/>
    </location>
</feature>
<dbReference type="CDD" id="cd19531">
    <property type="entry name" value="LCL_NRPS-like"/>
    <property type="match status" value="1"/>
</dbReference>
<dbReference type="Gene3D" id="1.10.1200.10">
    <property type="entry name" value="ACP-like"/>
    <property type="match status" value="1"/>
</dbReference>
<dbReference type="PANTHER" id="PTHR45527:SF1">
    <property type="entry name" value="FATTY ACID SYNTHASE"/>
    <property type="match status" value="1"/>
</dbReference>
<dbReference type="PROSITE" id="PS00455">
    <property type="entry name" value="AMP_BINDING"/>
    <property type="match status" value="1"/>
</dbReference>
<dbReference type="SUPFAM" id="SSF52777">
    <property type="entry name" value="CoA-dependent acyltransferases"/>
    <property type="match status" value="4"/>
</dbReference>